<dbReference type="PANTHER" id="PTHR43630:SF1">
    <property type="entry name" value="POLY-BETA-1,6-N-ACETYL-D-GLUCOSAMINE SYNTHASE"/>
    <property type="match status" value="1"/>
</dbReference>
<reference evidence="6 7" key="1">
    <citation type="submission" date="2020-04" db="EMBL/GenBank/DDBJ databases">
        <title>Donghicola sp., a member of the Rhodobacteraceae family isolated from mangrove forest in Thailand.</title>
        <authorList>
            <person name="Charoenyingcharoen P."/>
            <person name="Yukphan P."/>
        </authorList>
    </citation>
    <scope>NUCLEOTIDE SEQUENCE [LARGE SCALE GENOMIC DNA]</scope>
    <source>
        <strain evidence="6 7">C2-DW-16</strain>
    </source>
</reference>
<dbReference type="Proteomes" id="UP000523601">
    <property type="component" value="Unassembled WGS sequence"/>
</dbReference>
<evidence type="ECO:0000313" key="7">
    <source>
        <dbReference type="Proteomes" id="UP000523601"/>
    </source>
</evidence>
<organism evidence="6 7">
    <name type="scientific">Donghicola mangrovi</name>
    <dbReference type="NCBI Taxonomy" id="2729614"/>
    <lineage>
        <taxon>Bacteria</taxon>
        <taxon>Pseudomonadati</taxon>
        <taxon>Pseudomonadota</taxon>
        <taxon>Alphaproteobacteria</taxon>
        <taxon>Rhodobacterales</taxon>
        <taxon>Roseobacteraceae</taxon>
        <taxon>Donghicola</taxon>
    </lineage>
</organism>
<evidence type="ECO:0000256" key="4">
    <source>
        <dbReference type="SAM" id="Phobius"/>
    </source>
</evidence>
<accession>A0ABX2PJZ0</accession>
<evidence type="ECO:0000313" key="6">
    <source>
        <dbReference type="EMBL" id="NVO29196.1"/>
    </source>
</evidence>
<feature type="transmembrane region" description="Helical" evidence="4">
    <location>
        <begin position="268"/>
        <end position="288"/>
    </location>
</feature>
<protein>
    <submittedName>
        <fullName evidence="6">Glycosyltransferase family 2 protein</fullName>
    </submittedName>
</protein>
<dbReference type="SUPFAM" id="SSF53448">
    <property type="entry name" value="Nucleotide-diphospho-sugar transferases"/>
    <property type="match status" value="1"/>
</dbReference>
<evidence type="ECO:0000259" key="5">
    <source>
        <dbReference type="Pfam" id="PF00535"/>
    </source>
</evidence>
<keyword evidence="2" id="KW-0328">Glycosyltransferase</keyword>
<dbReference type="CDD" id="cd02525">
    <property type="entry name" value="Succinoglycan_BP_ExoA"/>
    <property type="match status" value="1"/>
</dbReference>
<dbReference type="InterPro" id="IPR001173">
    <property type="entry name" value="Glyco_trans_2-like"/>
</dbReference>
<name>A0ABX2PJZ0_9RHOB</name>
<evidence type="ECO:0000256" key="1">
    <source>
        <dbReference type="ARBA" id="ARBA00006739"/>
    </source>
</evidence>
<proteinExistence type="inferred from homology"/>
<sequence length="326" mass="36480">MNKARVLIVIPTLNEELYISNVLDSLSKFCADYDAPIIVVDGGSTDQTRRIVEESAAINPRIVLMDNPDRLQSAAVNLAVRVYGDSYDILIRMDAHAVYPADYCSVLIEEAEATLAASVVTRMHAVGHSGMQLIIATAQNSTFGNGGSPHRNKTNGQWVEHGHHALMRMEAFKAVDGYDASFSHNEDAELDYRLRKAGYRIWLTCRTEVTYFPRRTVQSLFKQYFKFGQGRARTLTKLCIRPAARQILAAALAPALLSSILVPMELIAVSPLAFWLCACFAMGLFRFFKTARINDLFVGFFAGVMQLAWSMGYWSQKIYWRSKSNG</sequence>
<dbReference type="InterPro" id="IPR029044">
    <property type="entry name" value="Nucleotide-diphossugar_trans"/>
</dbReference>
<dbReference type="Gene3D" id="3.90.550.10">
    <property type="entry name" value="Spore Coat Polysaccharide Biosynthesis Protein SpsA, Chain A"/>
    <property type="match status" value="1"/>
</dbReference>
<dbReference type="Pfam" id="PF00535">
    <property type="entry name" value="Glycos_transf_2"/>
    <property type="match status" value="1"/>
</dbReference>
<dbReference type="EMBL" id="JABCJD010000011">
    <property type="protein sequence ID" value="NVO29196.1"/>
    <property type="molecule type" value="Genomic_DNA"/>
</dbReference>
<gene>
    <name evidence="6" type="ORF">HJ526_17375</name>
</gene>
<evidence type="ECO:0000256" key="3">
    <source>
        <dbReference type="ARBA" id="ARBA00022679"/>
    </source>
</evidence>
<dbReference type="PANTHER" id="PTHR43630">
    <property type="entry name" value="POLY-BETA-1,6-N-ACETYL-D-GLUCOSAMINE SYNTHASE"/>
    <property type="match status" value="1"/>
</dbReference>
<feature type="domain" description="Glycosyltransferase 2-like" evidence="5">
    <location>
        <begin position="8"/>
        <end position="174"/>
    </location>
</feature>
<keyword evidence="4" id="KW-0812">Transmembrane</keyword>
<dbReference type="RefSeq" id="WP_176855886.1">
    <property type="nucleotide sequence ID" value="NZ_JABCJD010000011.1"/>
</dbReference>
<keyword evidence="4" id="KW-0472">Membrane</keyword>
<keyword evidence="4" id="KW-1133">Transmembrane helix</keyword>
<feature type="transmembrane region" description="Helical" evidence="4">
    <location>
        <begin position="295"/>
        <end position="314"/>
    </location>
</feature>
<keyword evidence="7" id="KW-1185">Reference proteome</keyword>
<comment type="caution">
    <text evidence="6">The sequence shown here is derived from an EMBL/GenBank/DDBJ whole genome shotgun (WGS) entry which is preliminary data.</text>
</comment>
<comment type="similarity">
    <text evidence="1">Belongs to the glycosyltransferase 2 family.</text>
</comment>
<evidence type="ECO:0000256" key="2">
    <source>
        <dbReference type="ARBA" id="ARBA00022676"/>
    </source>
</evidence>
<keyword evidence="3" id="KW-0808">Transferase</keyword>